<sequence length="213" mass="20992">MSTARISSRAGRAGRLRLLAAAALLAALAGCSAPQPGTPGAAASGAGVQTTAQAPAASAASLAASAPERLEVPSIGVASGPLLKLGLTADGALEVPADATTVGWFGLGPTPGATGPAVLAAHVDYAGVPGTFHRLSAVAVGDEIRVARADGTTALFTAYRVAQYPKSGFPTEEVYGDTPGAELRLITCGGAFDGTTRSYADNVVVYARLTGTA</sequence>
<dbReference type="PROSITE" id="PS51257">
    <property type="entry name" value="PROKAR_LIPOPROTEIN"/>
    <property type="match status" value="1"/>
</dbReference>
<comment type="caution">
    <text evidence="3">The sequence shown here is derived from an EMBL/GenBank/DDBJ whole genome shotgun (WGS) entry which is preliminary data.</text>
</comment>
<dbReference type="InterPro" id="IPR042001">
    <property type="entry name" value="Sortase_F"/>
</dbReference>
<evidence type="ECO:0000256" key="1">
    <source>
        <dbReference type="ARBA" id="ARBA00022801"/>
    </source>
</evidence>
<keyword evidence="2" id="KW-0732">Signal</keyword>
<dbReference type="Proteomes" id="UP001596119">
    <property type="component" value="Unassembled WGS sequence"/>
</dbReference>
<dbReference type="CDD" id="cd05829">
    <property type="entry name" value="Sortase_F"/>
    <property type="match status" value="1"/>
</dbReference>
<dbReference type="Gene3D" id="2.40.260.10">
    <property type="entry name" value="Sortase"/>
    <property type="match status" value="1"/>
</dbReference>
<proteinExistence type="predicted"/>
<keyword evidence="1" id="KW-0378">Hydrolase</keyword>
<feature type="signal peptide" evidence="2">
    <location>
        <begin position="1"/>
        <end position="33"/>
    </location>
</feature>
<gene>
    <name evidence="3" type="ORF">ACFQH9_13200</name>
</gene>
<dbReference type="PROSITE" id="PS51318">
    <property type="entry name" value="TAT"/>
    <property type="match status" value="1"/>
</dbReference>
<dbReference type="InterPro" id="IPR005754">
    <property type="entry name" value="Sortase"/>
</dbReference>
<protein>
    <submittedName>
        <fullName evidence="3">Class F sortase</fullName>
    </submittedName>
</protein>
<feature type="chain" id="PRO_5046125011" evidence="2">
    <location>
        <begin position="34"/>
        <end position="213"/>
    </location>
</feature>
<name>A0ABW1IA21_9PSEU</name>
<evidence type="ECO:0000313" key="3">
    <source>
        <dbReference type="EMBL" id="MFC5949229.1"/>
    </source>
</evidence>
<dbReference type="InterPro" id="IPR023365">
    <property type="entry name" value="Sortase_dom-sf"/>
</dbReference>
<dbReference type="SUPFAM" id="SSF63817">
    <property type="entry name" value="Sortase"/>
    <property type="match status" value="1"/>
</dbReference>
<dbReference type="InterPro" id="IPR006311">
    <property type="entry name" value="TAT_signal"/>
</dbReference>
<dbReference type="EMBL" id="JBHSQK010000028">
    <property type="protein sequence ID" value="MFC5949229.1"/>
    <property type="molecule type" value="Genomic_DNA"/>
</dbReference>
<evidence type="ECO:0000313" key="4">
    <source>
        <dbReference type="Proteomes" id="UP001596119"/>
    </source>
</evidence>
<organism evidence="3 4">
    <name type="scientific">Pseudonocardia lutea</name>
    <dbReference type="NCBI Taxonomy" id="2172015"/>
    <lineage>
        <taxon>Bacteria</taxon>
        <taxon>Bacillati</taxon>
        <taxon>Actinomycetota</taxon>
        <taxon>Actinomycetes</taxon>
        <taxon>Pseudonocardiales</taxon>
        <taxon>Pseudonocardiaceae</taxon>
        <taxon>Pseudonocardia</taxon>
    </lineage>
</organism>
<keyword evidence="4" id="KW-1185">Reference proteome</keyword>
<dbReference type="RefSeq" id="WP_379566320.1">
    <property type="nucleotide sequence ID" value="NZ_JBHSQK010000028.1"/>
</dbReference>
<accession>A0ABW1IA21</accession>
<dbReference type="NCBIfam" id="NF033748">
    <property type="entry name" value="class_F_sortase"/>
    <property type="match status" value="1"/>
</dbReference>
<dbReference type="Pfam" id="PF04203">
    <property type="entry name" value="Sortase"/>
    <property type="match status" value="1"/>
</dbReference>
<reference evidence="4" key="1">
    <citation type="journal article" date="2019" name="Int. J. Syst. Evol. Microbiol.">
        <title>The Global Catalogue of Microorganisms (GCM) 10K type strain sequencing project: providing services to taxonomists for standard genome sequencing and annotation.</title>
        <authorList>
            <consortium name="The Broad Institute Genomics Platform"/>
            <consortium name="The Broad Institute Genome Sequencing Center for Infectious Disease"/>
            <person name="Wu L."/>
            <person name="Ma J."/>
        </authorList>
    </citation>
    <scope>NUCLEOTIDE SEQUENCE [LARGE SCALE GENOMIC DNA]</scope>
    <source>
        <strain evidence="4">CGMCC 4.7397</strain>
    </source>
</reference>
<evidence type="ECO:0000256" key="2">
    <source>
        <dbReference type="SAM" id="SignalP"/>
    </source>
</evidence>